<dbReference type="SMART" id="SM00211">
    <property type="entry name" value="TY"/>
    <property type="match status" value="2"/>
</dbReference>
<dbReference type="InterPro" id="IPR051950">
    <property type="entry name" value="Dev_reg/Prot_inhib"/>
</dbReference>
<evidence type="ECO:0000313" key="9">
    <source>
        <dbReference type="Proteomes" id="UP000314982"/>
    </source>
</evidence>
<dbReference type="Ensembl" id="ENSHHUT00000083057.1">
    <property type="protein sequence ID" value="ENSHHUP00000080483.1"/>
    <property type="gene ID" value="ENSHHUG00000046864.1"/>
</dbReference>
<evidence type="ECO:0000256" key="2">
    <source>
        <dbReference type="ARBA" id="ARBA00022525"/>
    </source>
</evidence>
<dbReference type="PROSITE" id="PS51162">
    <property type="entry name" value="THYROGLOBULIN_1_2"/>
    <property type="match status" value="2"/>
</dbReference>
<evidence type="ECO:0000259" key="7">
    <source>
        <dbReference type="PROSITE" id="PS51162"/>
    </source>
</evidence>
<dbReference type="PROSITE" id="PS00484">
    <property type="entry name" value="THYROGLOBULIN_1_1"/>
    <property type="match status" value="1"/>
</dbReference>
<evidence type="ECO:0000313" key="8">
    <source>
        <dbReference type="Ensembl" id="ENSHHUP00000080483.1"/>
    </source>
</evidence>
<dbReference type="AlphaFoldDB" id="A0A4W5R3H5"/>
<evidence type="ECO:0000256" key="6">
    <source>
        <dbReference type="SAM" id="SignalP"/>
    </source>
</evidence>
<feature type="signal peptide" evidence="6">
    <location>
        <begin position="1"/>
        <end position="18"/>
    </location>
</feature>
<dbReference type="CDD" id="cd00191">
    <property type="entry name" value="TY"/>
    <property type="match status" value="2"/>
</dbReference>
<dbReference type="GeneTree" id="ENSGT00940000177637"/>
<feature type="disulfide bond" evidence="5">
    <location>
        <begin position="133"/>
        <end position="153"/>
    </location>
</feature>
<keyword evidence="6" id="KW-0732">Signal</keyword>
<keyword evidence="4 5" id="KW-1015">Disulfide bond</keyword>
<dbReference type="InterPro" id="IPR036857">
    <property type="entry name" value="Thyroglobulin_1_sf"/>
</dbReference>
<dbReference type="PANTHER" id="PTHR12352:SF3">
    <property type="entry name" value="NIDOGEN-2"/>
    <property type="match status" value="1"/>
</dbReference>
<dbReference type="SUPFAM" id="SSF57610">
    <property type="entry name" value="Thyroglobulin type-1 domain"/>
    <property type="match status" value="2"/>
</dbReference>
<evidence type="ECO:0000256" key="4">
    <source>
        <dbReference type="ARBA" id="ARBA00023157"/>
    </source>
</evidence>
<comment type="caution">
    <text evidence="5">Lacks conserved residue(s) required for the propagation of feature annotation.</text>
</comment>
<feature type="chain" id="PRO_5021315018" description="Thyroglobulin type-1 domain-containing protein" evidence="6">
    <location>
        <begin position="19"/>
        <end position="155"/>
    </location>
</feature>
<dbReference type="InterPro" id="IPR000716">
    <property type="entry name" value="Thyroglobulin_1"/>
</dbReference>
<sequence length="155" mass="16318">MLSIIIDLLFLLPPPFPPFPLPPPPTPTGLTSCQLQRQQALLSGDAPLVPQCQSSGEYQAVQCDSARGQCWCVDLEGMEIYGTRQNGKPSQCPSSCESERSAGAQAGNVFVPSCASNGGYVPTQCQAGGQCWCVDPTGKEIFGTRQHGGSPDCGN</sequence>
<reference evidence="8" key="2">
    <citation type="submission" date="2025-08" db="UniProtKB">
        <authorList>
            <consortium name="Ensembl"/>
        </authorList>
    </citation>
    <scope>IDENTIFICATION</scope>
</reference>
<comment type="subcellular location">
    <subcellularLocation>
        <location evidence="1">Secreted</location>
    </subcellularLocation>
</comment>
<dbReference type="Proteomes" id="UP000314982">
    <property type="component" value="Unassembled WGS sequence"/>
</dbReference>
<keyword evidence="9" id="KW-1185">Reference proteome</keyword>
<dbReference type="Gene3D" id="4.10.800.10">
    <property type="entry name" value="Thyroglobulin type-1"/>
    <property type="match status" value="2"/>
</dbReference>
<evidence type="ECO:0000256" key="5">
    <source>
        <dbReference type="PROSITE-ProRule" id="PRU00500"/>
    </source>
</evidence>
<keyword evidence="2" id="KW-0964">Secreted</keyword>
<feature type="disulfide bond" evidence="5">
    <location>
        <begin position="33"/>
        <end position="52"/>
    </location>
</feature>
<evidence type="ECO:0000256" key="3">
    <source>
        <dbReference type="ARBA" id="ARBA00022737"/>
    </source>
</evidence>
<accession>A0A4W5R3H5</accession>
<feature type="disulfide bond" evidence="5">
    <location>
        <begin position="63"/>
        <end position="70"/>
    </location>
</feature>
<evidence type="ECO:0000256" key="1">
    <source>
        <dbReference type="ARBA" id="ARBA00004613"/>
    </source>
</evidence>
<reference evidence="9" key="1">
    <citation type="submission" date="2018-06" db="EMBL/GenBank/DDBJ databases">
        <title>Genome assembly of Danube salmon.</title>
        <authorList>
            <person name="Macqueen D.J."/>
            <person name="Gundappa M.K."/>
        </authorList>
    </citation>
    <scope>NUCLEOTIDE SEQUENCE [LARGE SCALE GENOMIC DNA]</scope>
</reference>
<feature type="domain" description="Thyroglobulin type-1" evidence="7">
    <location>
        <begin position="93"/>
        <end position="153"/>
    </location>
</feature>
<organism evidence="8 9">
    <name type="scientific">Hucho hucho</name>
    <name type="common">huchen</name>
    <dbReference type="NCBI Taxonomy" id="62062"/>
    <lineage>
        <taxon>Eukaryota</taxon>
        <taxon>Metazoa</taxon>
        <taxon>Chordata</taxon>
        <taxon>Craniata</taxon>
        <taxon>Vertebrata</taxon>
        <taxon>Euteleostomi</taxon>
        <taxon>Actinopterygii</taxon>
        <taxon>Neopterygii</taxon>
        <taxon>Teleostei</taxon>
        <taxon>Protacanthopterygii</taxon>
        <taxon>Salmoniformes</taxon>
        <taxon>Salmonidae</taxon>
        <taxon>Salmoninae</taxon>
        <taxon>Hucho</taxon>
    </lineage>
</organism>
<dbReference type="Pfam" id="PF00086">
    <property type="entry name" value="Thyroglobulin_1"/>
    <property type="match status" value="2"/>
</dbReference>
<feature type="domain" description="Thyroglobulin type-1" evidence="7">
    <location>
        <begin position="30"/>
        <end position="92"/>
    </location>
</feature>
<name>A0A4W5R3H5_9TELE</name>
<dbReference type="STRING" id="62062.ENSHHUP00000080483"/>
<dbReference type="GO" id="GO:0005615">
    <property type="term" value="C:extracellular space"/>
    <property type="evidence" value="ECO:0007669"/>
    <property type="project" value="TreeGrafter"/>
</dbReference>
<protein>
    <recommendedName>
        <fullName evidence="7">Thyroglobulin type-1 domain-containing protein</fullName>
    </recommendedName>
</protein>
<reference evidence="8" key="3">
    <citation type="submission" date="2025-09" db="UniProtKB">
        <authorList>
            <consortium name="Ensembl"/>
        </authorList>
    </citation>
    <scope>IDENTIFICATION</scope>
</reference>
<proteinExistence type="predicted"/>
<feature type="disulfide bond" evidence="5">
    <location>
        <begin position="72"/>
        <end position="92"/>
    </location>
</feature>
<keyword evidence="3" id="KW-0677">Repeat</keyword>
<dbReference type="PANTHER" id="PTHR12352">
    <property type="entry name" value="SECRETED MODULAR CALCIUM-BINDING PROTEIN"/>
    <property type="match status" value="1"/>
</dbReference>